<feature type="compositionally biased region" description="Polar residues" evidence="1">
    <location>
        <begin position="315"/>
        <end position="326"/>
    </location>
</feature>
<dbReference type="EMBL" id="JAQQWN010000004">
    <property type="protein sequence ID" value="KAK8090059.1"/>
    <property type="molecule type" value="Genomic_DNA"/>
</dbReference>
<feature type="compositionally biased region" description="Basic residues" evidence="1">
    <location>
        <begin position="299"/>
        <end position="314"/>
    </location>
</feature>
<keyword evidence="3" id="KW-1185">Reference proteome</keyword>
<dbReference type="RefSeq" id="XP_066672953.1">
    <property type="nucleotide sequence ID" value="XM_066809335.1"/>
</dbReference>
<dbReference type="GeneID" id="92042395"/>
<comment type="caution">
    <text evidence="2">The sequence shown here is derived from an EMBL/GenBank/DDBJ whole genome shotgun (WGS) entry which is preliminary data.</text>
</comment>
<reference evidence="2 3" key="1">
    <citation type="submission" date="2023-01" db="EMBL/GenBank/DDBJ databases">
        <title>Analysis of 21 Apiospora genomes using comparative genomics revels a genus with tremendous synthesis potential of carbohydrate active enzymes and secondary metabolites.</title>
        <authorList>
            <person name="Sorensen T."/>
        </authorList>
    </citation>
    <scope>NUCLEOTIDE SEQUENCE [LARGE SCALE GENOMIC DNA]</scope>
    <source>
        <strain evidence="2 3">CBS 114990</strain>
    </source>
</reference>
<feature type="region of interest" description="Disordered" evidence="1">
    <location>
        <begin position="287"/>
        <end position="326"/>
    </location>
</feature>
<proteinExistence type="predicted"/>
<evidence type="ECO:0000256" key="1">
    <source>
        <dbReference type="SAM" id="MobiDB-lite"/>
    </source>
</evidence>
<protein>
    <recommendedName>
        <fullName evidence="4">BTB domain-containing protein</fullName>
    </recommendedName>
</protein>
<evidence type="ECO:0000313" key="3">
    <source>
        <dbReference type="Proteomes" id="UP001433268"/>
    </source>
</evidence>
<sequence>MYEPSEHPFNAFVVKDAATILDEYGIDLNDHIDTNIDTNIDIDIDMDLDLDLGTDGDAEATATAIVDDEVSAQDEVDPTDIDDVVLEYKNMEYPCNTHTLMRGSKVFSNLLQDYEASQSQVNCPQPEVVSVSTFSECDTPEVFYATLEVCYSGAWTRENAWELHMSYLSCVKIWLIGHHFGIDAMKDIAAAKAASVTKQLTQHFITLPESQERVDERAHLASLIRAVKLANRHEWHAALWKMLYDAGEAVAPKLVRHTVFQSYVKTPEGEEYARAIRATANKVEPTVEMGRGRNNGGVTKKRFFRGNRHGRKSFKSNPNPNRLQWH</sequence>
<name>A0ABR1X3V5_9PEZI</name>
<organism evidence="2 3">
    <name type="scientific">Apiospora hydei</name>
    <dbReference type="NCBI Taxonomy" id="1337664"/>
    <lineage>
        <taxon>Eukaryota</taxon>
        <taxon>Fungi</taxon>
        <taxon>Dikarya</taxon>
        <taxon>Ascomycota</taxon>
        <taxon>Pezizomycotina</taxon>
        <taxon>Sordariomycetes</taxon>
        <taxon>Xylariomycetidae</taxon>
        <taxon>Amphisphaeriales</taxon>
        <taxon>Apiosporaceae</taxon>
        <taxon>Apiospora</taxon>
    </lineage>
</organism>
<evidence type="ECO:0008006" key="4">
    <source>
        <dbReference type="Google" id="ProtNLM"/>
    </source>
</evidence>
<dbReference type="InterPro" id="IPR011333">
    <property type="entry name" value="SKP1/BTB/POZ_sf"/>
</dbReference>
<gene>
    <name evidence="2" type="ORF">PG997_005020</name>
</gene>
<accession>A0ABR1X3V5</accession>
<evidence type="ECO:0000313" key="2">
    <source>
        <dbReference type="EMBL" id="KAK8090059.1"/>
    </source>
</evidence>
<dbReference type="Gene3D" id="3.30.710.10">
    <property type="entry name" value="Potassium Channel Kv1.1, Chain A"/>
    <property type="match status" value="1"/>
</dbReference>
<dbReference type="Proteomes" id="UP001433268">
    <property type="component" value="Unassembled WGS sequence"/>
</dbReference>